<organism evidence="2 3">
    <name type="scientific">Acetanaerobacterium elongatum</name>
    <dbReference type="NCBI Taxonomy" id="258515"/>
    <lineage>
        <taxon>Bacteria</taxon>
        <taxon>Bacillati</taxon>
        <taxon>Bacillota</taxon>
        <taxon>Clostridia</taxon>
        <taxon>Eubacteriales</taxon>
        <taxon>Oscillospiraceae</taxon>
        <taxon>Acetanaerobacterium</taxon>
    </lineage>
</organism>
<sequence length="1265" mass="138636">MKRHTYKIIMLIMVLSLLVEIFPVYSEELGNKWLQFDKTGDTSQAIIVEGRGIHVKNTAPSGYYLSRLIIRDSSNAEVEPGTVCTINQSNDTLNAVVGANGVYSVMGDFYTLNAVGDAQENYCSVGASGPIYFPYVAKVTSDKNNLIKQDSYVYLDVTDIAPDGAPKFVMNTSTSVGVFKDFNLVSSSKPTATTGDKFTYTVGFYNSATTAKLTIQLITEHLITKDSSFRISFATQKSDSLILVIKTKQQLVEDVKKAIMDPNQRKPYIQLTGYDDLDFITSDFTVAKRVEVYGVNVDLKWLWEANNAAYQGAITINEPLFSLFDNVRVKRQEDDVEGKLTATIIYWPSGAPEADKVDEVCPLRLVIKGSGTSPSARIQKTADPSDSVPIEPTNVLDINKGNISGFPQQTGSYNPLNILFLLGKKGGRADYFTITSSNTGIVDALKGFSGDGVTNVYTWKSKLENPGGNELVEDPVQIQFLPKQVGITTITAEYYVTASSGDRKIFELKFNLQVVDTSPDKDSTLSNLEVFGIDATGDSAVQAISFKPDTKNYNLSVGHWIQSLSFRPTKNSVKASSNVVINVYKDNVKDNAATASVHSGSKSSLFSINDANVELYTFELTVTAQDTTVSVYRINIERLPPSDDSTLSNLVVKDDTGTVHPYTRLSDPNNKTFDPGVKTYNMSLPYNIKRITLETPTTHAKATVAITPEPQDDLNIFDPNKYIAISTDTLQVAISVTAEDGVSKSTYYLNITRQPPDTNALLASLDIKDYTTQLVSYPFDKYTIEYDTILLSNDVRFITVYPVPESKYATVQVNSTEVAYGKGLRIDLDVNVTKSIMVTVLAENGHDTMTYSLSVKRQLPSSDPSLSDLTVGSLTLSPVFSPTNQIYTATATGTTTTVTVTPTTTHKKATVTVEGVPVKSGSASAAIKLAEKTVITVVCTAEDKVTKRTYTVTVTNDDLRVKSSNADLKSLKVDKGDMSPVFKSSITAYNVPVENDVDYIDIFPVPADSRAKIVVKQGSKEIGDYNGNYSQAIKSGANKFTIEVTADDGKTKKAYSLNINRGVNGQQGTLKPISTDQIDFKKSKVIYVDITKYATVSSKVFVELKKYPDTTIIFQGNDYSLSFKGSDLSTVVPFAESYNFSMSFTSPDEADLRVLMGSESNTPLITMYFKYHGALPGKATLMVDLGTKYKSRALYLHYYNLDMKRNDYYGKVTTNSRGTVAFKIDHCSTYFLAGKVVKNAADKSGEVNVTVSDAEKVNPDTGLMY</sequence>
<feature type="domain" description="Cadherin-like beta-sandwich-like" evidence="1">
    <location>
        <begin position="526"/>
        <end position="638"/>
    </location>
</feature>
<dbReference type="Pfam" id="PF12733">
    <property type="entry name" value="Cadherin-like"/>
    <property type="match status" value="5"/>
</dbReference>
<gene>
    <name evidence="2" type="ORF">SAMN05192585_10440</name>
</gene>
<dbReference type="OrthoDB" id="1843095at2"/>
<accession>A0A1G9VMI9</accession>
<protein>
    <submittedName>
        <fullName evidence="2">Cadherin-like beta sandwich domain-containing protein</fullName>
    </submittedName>
</protein>
<dbReference type="Proteomes" id="UP000199182">
    <property type="component" value="Unassembled WGS sequence"/>
</dbReference>
<feature type="domain" description="Cadherin-like beta-sandwich-like" evidence="1">
    <location>
        <begin position="968"/>
        <end position="1061"/>
    </location>
</feature>
<dbReference type="AlphaFoldDB" id="A0A1G9VMI9"/>
<dbReference type="EMBL" id="FNID01000004">
    <property type="protein sequence ID" value="SDM73015.1"/>
    <property type="molecule type" value="Genomic_DNA"/>
</dbReference>
<feature type="domain" description="Cadherin-like beta-sandwich-like" evidence="1">
    <location>
        <begin position="873"/>
        <end position="955"/>
    </location>
</feature>
<dbReference type="STRING" id="258515.SAMN05192585_10440"/>
<feature type="domain" description="Cadherin-like beta-sandwich-like" evidence="1">
    <location>
        <begin position="765"/>
        <end position="858"/>
    </location>
</feature>
<dbReference type="InterPro" id="IPR025883">
    <property type="entry name" value="Cadherin-like_domain"/>
</dbReference>
<feature type="domain" description="Cadherin-like beta-sandwich-like" evidence="1">
    <location>
        <begin position="663"/>
        <end position="754"/>
    </location>
</feature>
<evidence type="ECO:0000313" key="2">
    <source>
        <dbReference type="EMBL" id="SDM73015.1"/>
    </source>
</evidence>
<dbReference type="RefSeq" id="WP_092637970.1">
    <property type="nucleotide sequence ID" value="NZ_FNID01000004.1"/>
</dbReference>
<name>A0A1G9VMI9_9FIRM</name>
<evidence type="ECO:0000313" key="3">
    <source>
        <dbReference type="Proteomes" id="UP000199182"/>
    </source>
</evidence>
<keyword evidence="3" id="KW-1185">Reference proteome</keyword>
<evidence type="ECO:0000259" key="1">
    <source>
        <dbReference type="Pfam" id="PF12733"/>
    </source>
</evidence>
<reference evidence="2 3" key="1">
    <citation type="submission" date="2016-10" db="EMBL/GenBank/DDBJ databases">
        <authorList>
            <person name="de Groot N.N."/>
        </authorList>
    </citation>
    <scope>NUCLEOTIDE SEQUENCE [LARGE SCALE GENOMIC DNA]</scope>
    <source>
        <strain evidence="2 3">CGMCC 1.5012</strain>
    </source>
</reference>
<proteinExistence type="predicted"/>